<reference evidence="1 2" key="1">
    <citation type="submission" date="2021-12" db="EMBL/GenBank/DDBJ databases">
        <title>Genome sequence of Kibdelosporangium philippinense ATCC 49844.</title>
        <authorList>
            <person name="Fedorov E.A."/>
            <person name="Omeragic M."/>
            <person name="Shalygina K.F."/>
            <person name="Maclea K.S."/>
        </authorList>
    </citation>
    <scope>NUCLEOTIDE SEQUENCE [LARGE SCALE GENOMIC DNA]</scope>
    <source>
        <strain evidence="1 2">ATCC 49844</strain>
    </source>
</reference>
<dbReference type="Proteomes" id="UP001521150">
    <property type="component" value="Unassembled WGS sequence"/>
</dbReference>
<dbReference type="EMBL" id="JAJVCN010000001">
    <property type="protein sequence ID" value="MCE7002788.1"/>
    <property type="molecule type" value="Genomic_DNA"/>
</dbReference>
<comment type="caution">
    <text evidence="1">The sequence shown here is derived from an EMBL/GenBank/DDBJ whole genome shotgun (WGS) entry which is preliminary data.</text>
</comment>
<proteinExistence type="predicted"/>
<name>A0ABS8Z6U4_9PSEU</name>
<dbReference type="InterPro" id="IPR036271">
    <property type="entry name" value="Tet_transcr_reg_TetR-rel_C_sf"/>
</dbReference>
<evidence type="ECO:0000313" key="2">
    <source>
        <dbReference type="Proteomes" id="UP001521150"/>
    </source>
</evidence>
<sequence>MTNAAIESLPHDLEAARRVDTGIGGLEAAILGALVRAQDQGELGPDKDPRSLAHFLITFIQGIRVIAKRPDRHRLTDAVNHALSLLD</sequence>
<dbReference type="SUPFAM" id="SSF48498">
    <property type="entry name" value="Tetracyclin repressor-like, C-terminal domain"/>
    <property type="match status" value="1"/>
</dbReference>
<gene>
    <name evidence="1" type="ORF">LWC34_08080</name>
</gene>
<protein>
    <recommendedName>
        <fullName evidence="3">Tetracyclin repressor-like C-terminal domain-containing protein</fullName>
    </recommendedName>
</protein>
<evidence type="ECO:0000313" key="1">
    <source>
        <dbReference type="EMBL" id="MCE7002788.1"/>
    </source>
</evidence>
<evidence type="ECO:0008006" key="3">
    <source>
        <dbReference type="Google" id="ProtNLM"/>
    </source>
</evidence>
<organism evidence="1 2">
    <name type="scientific">Kibdelosporangium philippinense</name>
    <dbReference type="NCBI Taxonomy" id="211113"/>
    <lineage>
        <taxon>Bacteria</taxon>
        <taxon>Bacillati</taxon>
        <taxon>Actinomycetota</taxon>
        <taxon>Actinomycetes</taxon>
        <taxon>Pseudonocardiales</taxon>
        <taxon>Pseudonocardiaceae</taxon>
        <taxon>Kibdelosporangium</taxon>
    </lineage>
</organism>
<dbReference type="Gene3D" id="1.10.357.10">
    <property type="entry name" value="Tetracycline Repressor, domain 2"/>
    <property type="match status" value="1"/>
</dbReference>
<keyword evidence="2" id="KW-1185">Reference proteome</keyword>
<accession>A0ABS8Z6U4</accession>